<dbReference type="InterPro" id="IPR011054">
    <property type="entry name" value="Rudment_hybrid_motif"/>
</dbReference>
<evidence type="ECO:0000256" key="3">
    <source>
        <dbReference type="ARBA" id="ARBA00013255"/>
    </source>
</evidence>
<evidence type="ECO:0000256" key="11">
    <source>
        <dbReference type="ARBA" id="ARBA00042864"/>
    </source>
</evidence>
<dbReference type="GO" id="GO:0005524">
    <property type="term" value="F:ATP binding"/>
    <property type="evidence" value="ECO:0007669"/>
    <property type="project" value="UniProtKB-UniRule"/>
</dbReference>
<gene>
    <name evidence="14" type="ORF">AKJ43_00110</name>
</gene>
<dbReference type="SUPFAM" id="SSF52440">
    <property type="entry name" value="PreATP-grasp domain"/>
    <property type="match status" value="1"/>
</dbReference>
<dbReference type="Gene3D" id="3.30.470.20">
    <property type="entry name" value="ATP-grasp fold, B domain"/>
    <property type="match status" value="1"/>
</dbReference>
<organism evidence="14 15">
    <name type="scientific">candidate division MSBL1 archaeon SCGC-AAA261D19</name>
    <dbReference type="NCBI Taxonomy" id="1698273"/>
    <lineage>
        <taxon>Archaea</taxon>
        <taxon>Methanobacteriati</taxon>
        <taxon>Methanobacteriota</taxon>
        <taxon>candidate division MSBL1</taxon>
    </lineage>
</organism>
<dbReference type="InterPro" id="IPR020562">
    <property type="entry name" value="PRibGlycinamide_synth_N"/>
</dbReference>
<dbReference type="InterPro" id="IPR011761">
    <property type="entry name" value="ATP-grasp"/>
</dbReference>
<dbReference type="SMART" id="SM01209">
    <property type="entry name" value="GARS_A"/>
    <property type="match status" value="1"/>
</dbReference>
<evidence type="ECO:0000256" key="12">
    <source>
        <dbReference type="PROSITE-ProRule" id="PRU00409"/>
    </source>
</evidence>
<evidence type="ECO:0000313" key="15">
    <source>
        <dbReference type="Proteomes" id="UP000070400"/>
    </source>
</evidence>
<feature type="domain" description="ATP-grasp" evidence="13">
    <location>
        <begin position="116"/>
        <end position="335"/>
    </location>
</feature>
<comment type="pathway">
    <text evidence="2">Purine metabolism; IMP biosynthesis via de novo pathway; N(1)-(5-phospho-D-ribosyl)glycinamide from 5-phospho-alpha-D-ribose 1-diphosphate: step 2/2.</text>
</comment>
<dbReference type="Proteomes" id="UP000070400">
    <property type="component" value="Unassembled WGS sequence"/>
</dbReference>
<comment type="similarity">
    <text evidence="9">Belongs to the GARS family.</text>
</comment>
<evidence type="ECO:0000256" key="7">
    <source>
        <dbReference type="ARBA" id="ARBA00022842"/>
    </source>
</evidence>
<dbReference type="Gene3D" id="3.40.50.20">
    <property type="match status" value="1"/>
</dbReference>
<dbReference type="Gene3D" id="3.90.600.10">
    <property type="entry name" value="Phosphoribosylglycinamide synthetase, C-terminal domain"/>
    <property type="match status" value="1"/>
</dbReference>
<comment type="cofactor">
    <cofactor evidence="1">
        <name>Mn(2+)</name>
        <dbReference type="ChEBI" id="CHEBI:29035"/>
    </cofactor>
</comment>
<dbReference type="InterPro" id="IPR016185">
    <property type="entry name" value="PreATP-grasp_dom_sf"/>
</dbReference>
<dbReference type="AlphaFoldDB" id="A0A133V8W8"/>
<dbReference type="Pfam" id="PF02844">
    <property type="entry name" value="GARS_N"/>
    <property type="match status" value="1"/>
</dbReference>
<evidence type="ECO:0000256" key="8">
    <source>
        <dbReference type="ARBA" id="ARBA00023211"/>
    </source>
</evidence>
<dbReference type="SUPFAM" id="SSF56059">
    <property type="entry name" value="Glutathione synthetase ATP-binding domain-like"/>
    <property type="match status" value="1"/>
</dbReference>
<dbReference type="UniPathway" id="UPA00074">
    <property type="reaction ID" value="UER00125"/>
</dbReference>
<evidence type="ECO:0000259" key="13">
    <source>
        <dbReference type="PROSITE" id="PS50975"/>
    </source>
</evidence>
<keyword evidence="7" id="KW-0460">Magnesium</keyword>
<keyword evidence="8" id="KW-0464">Manganese</keyword>
<dbReference type="EC" id="6.3.4.13" evidence="3"/>
<evidence type="ECO:0000256" key="5">
    <source>
        <dbReference type="ARBA" id="ARBA00022741"/>
    </source>
</evidence>
<evidence type="ECO:0000256" key="9">
    <source>
        <dbReference type="ARBA" id="ARBA00038345"/>
    </source>
</evidence>
<dbReference type="GO" id="GO:0004637">
    <property type="term" value="F:phosphoribosylamine-glycine ligase activity"/>
    <property type="evidence" value="ECO:0007669"/>
    <property type="project" value="UniProtKB-EC"/>
</dbReference>
<dbReference type="EMBL" id="LHXX01000001">
    <property type="protein sequence ID" value="KXB02884.1"/>
    <property type="molecule type" value="Genomic_DNA"/>
</dbReference>
<dbReference type="InterPro" id="IPR020561">
    <property type="entry name" value="PRibGlycinamid_synth_ATP-grasp"/>
</dbReference>
<keyword evidence="6 12" id="KW-0067">ATP-binding</keyword>
<accession>A0A133V8W8</accession>
<dbReference type="Pfam" id="PF01071">
    <property type="entry name" value="GARS_A"/>
    <property type="match status" value="1"/>
</dbReference>
<dbReference type="PROSITE" id="PS50975">
    <property type="entry name" value="ATP_GRASP"/>
    <property type="match status" value="1"/>
</dbReference>
<evidence type="ECO:0000256" key="4">
    <source>
        <dbReference type="ARBA" id="ARBA00022598"/>
    </source>
</evidence>
<dbReference type="InterPro" id="IPR000115">
    <property type="entry name" value="PRibGlycinamide_synth"/>
</dbReference>
<evidence type="ECO:0000256" key="2">
    <source>
        <dbReference type="ARBA" id="ARBA00005174"/>
    </source>
</evidence>
<evidence type="ECO:0000256" key="1">
    <source>
        <dbReference type="ARBA" id="ARBA00001936"/>
    </source>
</evidence>
<evidence type="ECO:0000313" key="14">
    <source>
        <dbReference type="EMBL" id="KXB02884.1"/>
    </source>
</evidence>
<evidence type="ECO:0000256" key="10">
    <source>
        <dbReference type="ARBA" id="ARBA00042242"/>
    </source>
</evidence>
<dbReference type="GO" id="GO:0046872">
    <property type="term" value="F:metal ion binding"/>
    <property type="evidence" value="ECO:0007669"/>
    <property type="project" value="InterPro"/>
</dbReference>
<dbReference type="GO" id="GO:0006189">
    <property type="term" value="P:'de novo' IMP biosynthetic process"/>
    <property type="evidence" value="ECO:0007669"/>
    <property type="project" value="UniProtKB-UniPathway"/>
</dbReference>
<comment type="caution">
    <text evidence="14">The sequence shown here is derived from an EMBL/GenBank/DDBJ whole genome shotgun (WGS) entry which is preliminary data.</text>
</comment>
<reference evidence="14 15" key="1">
    <citation type="journal article" date="2016" name="Sci. Rep.">
        <title>Metabolic traits of an uncultured archaeal lineage -MSBL1- from brine pools of the Red Sea.</title>
        <authorList>
            <person name="Mwirichia R."/>
            <person name="Alam I."/>
            <person name="Rashid M."/>
            <person name="Vinu M."/>
            <person name="Ba-Alawi W."/>
            <person name="Anthony Kamau A."/>
            <person name="Kamanda Ngugi D."/>
            <person name="Goker M."/>
            <person name="Klenk H.P."/>
            <person name="Bajic V."/>
            <person name="Stingl U."/>
        </authorList>
    </citation>
    <scope>NUCLEOTIDE SEQUENCE [LARGE SCALE GENOMIC DNA]</scope>
    <source>
        <strain evidence="14">SCGC-AAA261D19</strain>
    </source>
</reference>
<sequence>MERVGVLVVSYGSRASSMIDAFTKSQNYDVDIYVADKQKNPFNLEKSVKHIVIPDLDPENICKFVKKNQEEIDFGIVGPEKPIINGLRDLVEKETNVPILCPTKKYAIEGSKVAQRYLFEKVVPEVNPRFKVFDPKDYKNVDDVKREVYSWLDELNNQVAIKPDAPAAGKGVGVWGDHFTDRENLFRHFLSNYEYGPVIIEEKIEGEESSFQSFCDGKHLVPLPETRDYKRAFDGDEGDNTGGMGSYKDTGNLLPFMASKDREKEIKIVKQIFEEWKKNGRNTGLIGMPFYVAFIHTAEGPMILENNSRPGDPEIQNIMPILKEDFVDVCFKMLDGNLTRVELEEKATVVTYKVPPSYGGFKDKFPTHVNNDEIGTPIDLSETKKLRQKYGNRLRVYPGSMELRNGKIYSRTSRTVCTVGIGDNIQEARAISLEGLQAMKGGALWNRNDIASEKHIQQSTKHLESLRNRG</sequence>
<proteinExistence type="inferred from homology"/>
<dbReference type="PANTHER" id="PTHR43472:SF1">
    <property type="entry name" value="PHOSPHORIBOSYLAMINE--GLYCINE LIGASE, CHLOROPLASTIC"/>
    <property type="match status" value="1"/>
</dbReference>
<keyword evidence="5 12" id="KW-0547">Nucleotide-binding</keyword>
<dbReference type="PANTHER" id="PTHR43472">
    <property type="entry name" value="PHOSPHORIBOSYLAMINE--GLYCINE LIGASE"/>
    <property type="match status" value="1"/>
</dbReference>
<dbReference type="SUPFAM" id="SSF51246">
    <property type="entry name" value="Rudiment single hybrid motif"/>
    <property type="match status" value="1"/>
</dbReference>
<name>A0A133V8W8_9EURY</name>
<protein>
    <recommendedName>
        <fullName evidence="3">phosphoribosylamine--glycine ligase</fullName>
        <ecNumber evidence="3">6.3.4.13</ecNumber>
    </recommendedName>
    <alternativeName>
        <fullName evidence="10">Glycinamide ribonucleotide synthetase</fullName>
    </alternativeName>
    <alternativeName>
        <fullName evidence="11">Phosphoribosylglycinamide synthetase</fullName>
    </alternativeName>
</protein>
<keyword evidence="15" id="KW-1185">Reference proteome</keyword>
<dbReference type="InterPro" id="IPR037123">
    <property type="entry name" value="PRibGlycinamide_synth_C_sf"/>
</dbReference>
<keyword evidence="4" id="KW-0436">Ligase</keyword>
<evidence type="ECO:0000256" key="6">
    <source>
        <dbReference type="ARBA" id="ARBA00022840"/>
    </source>
</evidence>
<dbReference type="GO" id="GO:0009113">
    <property type="term" value="P:purine nucleobase biosynthetic process"/>
    <property type="evidence" value="ECO:0007669"/>
    <property type="project" value="InterPro"/>
</dbReference>